<dbReference type="EMBL" id="FNIZ01000015">
    <property type="protein sequence ID" value="SDP28975.1"/>
    <property type="molecule type" value="Genomic_DNA"/>
</dbReference>
<reference evidence="3" key="1">
    <citation type="submission" date="2016-10" db="EMBL/GenBank/DDBJ databases">
        <authorList>
            <person name="Varghese N."/>
            <person name="Submissions S."/>
        </authorList>
    </citation>
    <scope>NUCLEOTIDE SEQUENCE [LARGE SCALE GENOMIC DNA]</scope>
    <source>
        <strain evidence="3">CGMCC 1.3703</strain>
    </source>
</reference>
<evidence type="ECO:0000313" key="2">
    <source>
        <dbReference type="EMBL" id="SDP28975.1"/>
    </source>
</evidence>
<accession>A0A1H0RHT1</accession>
<dbReference type="Gene3D" id="3.40.50.620">
    <property type="entry name" value="HUPs"/>
    <property type="match status" value="1"/>
</dbReference>
<keyword evidence="3" id="KW-1185">Reference proteome</keyword>
<organism evidence="2 3">
    <name type="scientific">Halobacillus aidingensis</name>
    <dbReference type="NCBI Taxonomy" id="240303"/>
    <lineage>
        <taxon>Bacteria</taxon>
        <taxon>Bacillati</taxon>
        <taxon>Bacillota</taxon>
        <taxon>Bacilli</taxon>
        <taxon>Bacillales</taxon>
        <taxon>Bacillaceae</taxon>
        <taxon>Halobacillus</taxon>
    </lineage>
</organism>
<feature type="domain" description="Diphthamide synthase" evidence="1">
    <location>
        <begin position="4"/>
        <end position="203"/>
    </location>
</feature>
<name>A0A1H0RHT1_HALAD</name>
<dbReference type="RefSeq" id="WP_089653393.1">
    <property type="nucleotide sequence ID" value="NZ_FNIZ01000015.1"/>
</dbReference>
<dbReference type="AlphaFoldDB" id="A0A1H0RHT1"/>
<dbReference type="Gene3D" id="3.90.1490.10">
    <property type="entry name" value="putative n-type atp pyrophosphatase, domain 2"/>
    <property type="match status" value="1"/>
</dbReference>
<protein>
    <submittedName>
        <fullName evidence="2">MJ0570-related uncharacterized domain-containing protein</fullName>
    </submittedName>
</protein>
<evidence type="ECO:0000259" key="1">
    <source>
        <dbReference type="Pfam" id="PF01902"/>
    </source>
</evidence>
<dbReference type="Pfam" id="PF01902">
    <property type="entry name" value="Diphthami_syn_2"/>
    <property type="match status" value="1"/>
</dbReference>
<dbReference type="InterPro" id="IPR014729">
    <property type="entry name" value="Rossmann-like_a/b/a_fold"/>
</dbReference>
<dbReference type="Proteomes" id="UP000198860">
    <property type="component" value="Unassembled WGS sequence"/>
</dbReference>
<dbReference type="STRING" id="240303.SAMN05421677_11552"/>
<dbReference type="SUPFAM" id="SSF52402">
    <property type="entry name" value="Adenine nucleotide alpha hydrolases-like"/>
    <property type="match status" value="1"/>
</dbReference>
<dbReference type="OrthoDB" id="3572539at2"/>
<proteinExistence type="predicted"/>
<dbReference type="InterPro" id="IPR002761">
    <property type="entry name" value="Diphthami_syn_dom"/>
</dbReference>
<sequence length="223" mass="25308">MPEKVIVSWSGGKDSALALQKVMDDEKYKVEGLFSTVSEQSLRLPVHEVSEHLLMKQADALGLPIRIVPIAEKASNEDYDEVMKRFFQSCKDREIHKVVYADLFLEDIRSFRDDLLKKNEMAGVYPLWAIGSHKVAAEIIEKGFQAVITTVDTEKLDERVPGVLYDQQFLHTMSPEIDPCGENGEFHTFVYGGPLFHEPLRIQPGGRFDTLGGRFSHVELKEK</sequence>
<gene>
    <name evidence="2" type="ORF">SAMN05421677_11552</name>
</gene>
<evidence type="ECO:0000313" key="3">
    <source>
        <dbReference type="Proteomes" id="UP000198860"/>
    </source>
</evidence>